<protein>
    <submittedName>
        <fullName evidence="1">GG16492</fullName>
    </submittedName>
</protein>
<keyword evidence="2" id="KW-1185">Reference proteome</keyword>
<reference evidence="1 2" key="1">
    <citation type="journal article" date="2007" name="Nature">
        <title>Evolution of genes and genomes on the Drosophila phylogeny.</title>
        <authorList>
            <consortium name="Drosophila 12 Genomes Consortium"/>
            <person name="Clark A.G."/>
            <person name="Eisen M.B."/>
            <person name="Smith D.R."/>
            <person name="Bergman C.M."/>
            <person name="Oliver B."/>
            <person name="Markow T.A."/>
            <person name="Kaufman T.C."/>
            <person name="Kellis M."/>
            <person name="Gelbart W."/>
            <person name="Iyer V.N."/>
            <person name="Pollard D.A."/>
            <person name="Sackton T.B."/>
            <person name="Larracuente A.M."/>
            <person name="Singh N.D."/>
            <person name="Abad J.P."/>
            <person name="Abt D.N."/>
            <person name="Adryan B."/>
            <person name="Aguade M."/>
            <person name="Akashi H."/>
            <person name="Anderson W.W."/>
            <person name="Aquadro C.F."/>
            <person name="Ardell D.H."/>
            <person name="Arguello R."/>
            <person name="Artieri C.G."/>
            <person name="Barbash D.A."/>
            <person name="Barker D."/>
            <person name="Barsanti P."/>
            <person name="Batterham P."/>
            <person name="Batzoglou S."/>
            <person name="Begun D."/>
            <person name="Bhutkar A."/>
            <person name="Blanco E."/>
            <person name="Bosak S.A."/>
            <person name="Bradley R.K."/>
            <person name="Brand A.D."/>
            <person name="Brent M.R."/>
            <person name="Brooks A.N."/>
            <person name="Brown R.H."/>
            <person name="Butlin R.K."/>
            <person name="Caggese C."/>
            <person name="Calvi B.R."/>
            <person name="Bernardo de Carvalho A."/>
            <person name="Caspi A."/>
            <person name="Castrezana S."/>
            <person name="Celniker S.E."/>
            <person name="Chang J.L."/>
            <person name="Chapple C."/>
            <person name="Chatterji S."/>
            <person name="Chinwalla A."/>
            <person name="Civetta A."/>
            <person name="Clifton S.W."/>
            <person name="Comeron J.M."/>
            <person name="Costello J.C."/>
            <person name="Coyne J.A."/>
            <person name="Daub J."/>
            <person name="David R.G."/>
            <person name="Delcher A.L."/>
            <person name="Delehaunty K."/>
            <person name="Do C.B."/>
            <person name="Ebling H."/>
            <person name="Edwards K."/>
            <person name="Eickbush T."/>
            <person name="Evans J.D."/>
            <person name="Filipski A."/>
            <person name="Findeiss S."/>
            <person name="Freyhult E."/>
            <person name="Fulton L."/>
            <person name="Fulton R."/>
            <person name="Garcia A.C."/>
            <person name="Gardiner A."/>
            <person name="Garfield D.A."/>
            <person name="Garvin B.E."/>
            <person name="Gibson G."/>
            <person name="Gilbert D."/>
            <person name="Gnerre S."/>
            <person name="Godfrey J."/>
            <person name="Good R."/>
            <person name="Gotea V."/>
            <person name="Gravely B."/>
            <person name="Greenberg A.J."/>
            <person name="Griffiths-Jones S."/>
            <person name="Gross S."/>
            <person name="Guigo R."/>
            <person name="Gustafson E.A."/>
            <person name="Haerty W."/>
            <person name="Hahn M.W."/>
            <person name="Halligan D.L."/>
            <person name="Halpern A.L."/>
            <person name="Halter G.M."/>
            <person name="Han M.V."/>
            <person name="Heger A."/>
            <person name="Hillier L."/>
            <person name="Hinrichs A.S."/>
            <person name="Holmes I."/>
            <person name="Hoskins R.A."/>
            <person name="Hubisz M.J."/>
            <person name="Hultmark D."/>
            <person name="Huntley M.A."/>
            <person name="Jaffe D.B."/>
            <person name="Jagadeeshan S."/>
            <person name="Jeck W.R."/>
            <person name="Johnson J."/>
            <person name="Jones C.D."/>
            <person name="Jordan W.C."/>
            <person name="Karpen G.H."/>
            <person name="Kataoka E."/>
            <person name="Keightley P.D."/>
            <person name="Kheradpour P."/>
            <person name="Kirkness E.F."/>
            <person name="Koerich L.B."/>
            <person name="Kristiansen K."/>
            <person name="Kudrna D."/>
            <person name="Kulathinal R.J."/>
            <person name="Kumar S."/>
            <person name="Kwok R."/>
            <person name="Lander E."/>
            <person name="Langley C.H."/>
            <person name="Lapoint R."/>
            <person name="Lazzaro B.P."/>
            <person name="Lee S.J."/>
            <person name="Levesque L."/>
            <person name="Li R."/>
            <person name="Lin C.F."/>
            <person name="Lin M.F."/>
            <person name="Lindblad-Toh K."/>
            <person name="Llopart A."/>
            <person name="Long M."/>
            <person name="Low L."/>
            <person name="Lozovsky E."/>
            <person name="Lu J."/>
            <person name="Luo M."/>
            <person name="Machado C.A."/>
            <person name="Makalowski W."/>
            <person name="Marzo M."/>
            <person name="Matsuda M."/>
            <person name="Matzkin L."/>
            <person name="McAllister B."/>
            <person name="McBride C.S."/>
            <person name="McKernan B."/>
            <person name="McKernan K."/>
            <person name="Mendez-Lago M."/>
            <person name="Minx P."/>
            <person name="Mollenhauer M.U."/>
            <person name="Montooth K."/>
            <person name="Mount S.M."/>
            <person name="Mu X."/>
            <person name="Myers E."/>
            <person name="Negre B."/>
            <person name="Newfeld S."/>
            <person name="Nielsen R."/>
            <person name="Noor M.A."/>
            <person name="O'Grady P."/>
            <person name="Pachter L."/>
            <person name="Papaceit M."/>
            <person name="Parisi M.J."/>
            <person name="Parisi M."/>
            <person name="Parts L."/>
            <person name="Pedersen J.S."/>
            <person name="Pesole G."/>
            <person name="Phillippy A.M."/>
            <person name="Ponting C.P."/>
            <person name="Pop M."/>
            <person name="Porcelli D."/>
            <person name="Powell J.R."/>
            <person name="Prohaska S."/>
            <person name="Pruitt K."/>
            <person name="Puig M."/>
            <person name="Quesneville H."/>
            <person name="Ram K.R."/>
            <person name="Rand D."/>
            <person name="Rasmussen M.D."/>
            <person name="Reed L.K."/>
            <person name="Reenan R."/>
            <person name="Reily A."/>
            <person name="Remington K.A."/>
            <person name="Rieger T.T."/>
            <person name="Ritchie M.G."/>
            <person name="Robin C."/>
            <person name="Rogers Y.H."/>
            <person name="Rohde C."/>
            <person name="Rozas J."/>
            <person name="Rubenfield M.J."/>
            <person name="Ruiz A."/>
            <person name="Russo S."/>
            <person name="Salzberg S.L."/>
            <person name="Sanchez-Gracia A."/>
            <person name="Saranga D.J."/>
            <person name="Sato H."/>
            <person name="Schaeffer S.W."/>
            <person name="Schatz M.C."/>
            <person name="Schlenke T."/>
            <person name="Schwartz R."/>
            <person name="Segarra C."/>
            <person name="Singh R.S."/>
            <person name="Sirot L."/>
            <person name="Sirota M."/>
            <person name="Sisneros N.B."/>
            <person name="Smith C.D."/>
            <person name="Smith T.F."/>
            <person name="Spieth J."/>
            <person name="Stage D.E."/>
            <person name="Stark A."/>
            <person name="Stephan W."/>
            <person name="Strausberg R.L."/>
            <person name="Strempel S."/>
            <person name="Sturgill D."/>
            <person name="Sutton G."/>
            <person name="Sutton G.G."/>
            <person name="Tao W."/>
            <person name="Teichmann S."/>
            <person name="Tobari Y.N."/>
            <person name="Tomimura Y."/>
            <person name="Tsolas J.M."/>
            <person name="Valente V.L."/>
            <person name="Venter E."/>
            <person name="Venter J.C."/>
            <person name="Vicario S."/>
            <person name="Vieira F.G."/>
            <person name="Vilella A.J."/>
            <person name="Villasante A."/>
            <person name="Walenz B."/>
            <person name="Wang J."/>
            <person name="Wasserman M."/>
            <person name="Watts T."/>
            <person name="Wilson D."/>
            <person name="Wilson R.K."/>
            <person name="Wing R.A."/>
            <person name="Wolfner M.F."/>
            <person name="Wong A."/>
            <person name="Wong G.K."/>
            <person name="Wu C.I."/>
            <person name="Wu G."/>
            <person name="Yamamoto D."/>
            <person name="Yang H.P."/>
            <person name="Yang S.P."/>
            <person name="Yorke J.A."/>
            <person name="Yoshida K."/>
            <person name="Zdobnov E."/>
            <person name="Zhang P."/>
            <person name="Zhang Y."/>
            <person name="Zimin A.V."/>
            <person name="Baldwin J."/>
            <person name="Abdouelleil A."/>
            <person name="Abdulkadir J."/>
            <person name="Abebe A."/>
            <person name="Abera B."/>
            <person name="Abreu J."/>
            <person name="Acer S.C."/>
            <person name="Aftuck L."/>
            <person name="Alexander A."/>
            <person name="An P."/>
            <person name="Anderson E."/>
            <person name="Anderson S."/>
            <person name="Arachi H."/>
            <person name="Azer M."/>
            <person name="Bachantsang P."/>
            <person name="Barry A."/>
            <person name="Bayul T."/>
            <person name="Berlin A."/>
            <person name="Bessette D."/>
            <person name="Bloom T."/>
            <person name="Blye J."/>
            <person name="Boguslavskiy L."/>
            <person name="Bonnet C."/>
            <person name="Boukhgalter B."/>
            <person name="Bourzgui I."/>
            <person name="Brown A."/>
            <person name="Cahill P."/>
            <person name="Channer S."/>
            <person name="Cheshatsang Y."/>
            <person name="Chuda L."/>
            <person name="Citroen M."/>
            <person name="Collymore A."/>
            <person name="Cooke P."/>
            <person name="Costello M."/>
            <person name="D'Aco K."/>
            <person name="Daza R."/>
            <person name="De Haan G."/>
            <person name="DeGray S."/>
            <person name="DeMaso C."/>
            <person name="Dhargay N."/>
            <person name="Dooley K."/>
            <person name="Dooley E."/>
            <person name="Doricent M."/>
            <person name="Dorje P."/>
            <person name="Dorjee K."/>
            <person name="Dupes A."/>
            <person name="Elong R."/>
            <person name="Falk J."/>
            <person name="Farina A."/>
            <person name="Faro S."/>
            <person name="Ferguson D."/>
            <person name="Fisher S."/>
            <person name="Foley C.D."/>
            <person name="Franke A."/>
            <person name="Friedrich D."/>
            <person name="Gadbois L."/>
            <person name="Gearin G."/>
            <person name="Gearin C.R."/>
            <person name="Giannoukos G."/>
            <person name="Goode T."/>
            <person name="Graham J."/>
            <person name="Grandbois E."/>
            <person name="Grewal S."/>
            <person name="Gyaltsen K."/>
            <person name="Hafez N."/>
            <person name="Hagos B."/>
            <person name="Hall J."/>
            <person name="Henson C."/>
            <person name="Hollinger A."/>
            <person name="Honan T."/>
            <person name="Huard M.D."/>
            <person name="Hughes L."/>
            <person name="Hurhula B."/>
            <person name="Husby M.E."/>
            <person name="Kamat A."/>
            <person name="Kanga B."/>
            <person name="Kashin S."/>
            <person name="Khazanovich D."/>
            <person name="Kisner P."/>
            <person name="Lance K."/>
            <person name="Lara M."/>
            <person name="Lee W."/>
            <person name="Lennon N."/>
            <person name="Letendre F."/>
            <person name="LeVine R."/>
            <person name="Lipovsky A."/>
            <person name="Liu X."/>
            <person name="Liu J."/>
            <person name="Liu S."/>
            <person name="Lokyitsang T."/>
            <person name="Lokyitsang Y."/>
            <person name="Lubonja R."/>
            <person name="Lui A."/>
            <person name="MacDonald P."/>
            <person name="Magnisalis V."/>
            <person name="Maru K."/>
            <person name="Matthews C."/>
            <person name="McCusker W."/>
            <person name="McDonough S."/>
            <person name="Mehta T."/>
            <person name="Meldrim J."/>
            <person name="Meneus L."/>
            <person name="Mihai O."/>
            <person name="Mihalev A."/>
            <person name="Mihova T."/>
            <person name="Mittelman R."/>
            <person name="Mlenga V."/>
            <person name="Montmayeur A."/>
            <person name="Mulrain L."/>
            <person name="Navidi A."/>
            <person name="Naylor J."/>
            <person name="Negash T."/>
            <person name="Nguyen T."/>
            <person name="Nguyen N."/>
            <person name="Nicol R."/>
            <person name="Norbu C."/>
            <person name="Norbu N."/>
            <person name="Novod N."/>
            <person name="O'Neill B."/>
            <person name="Osman S."/>
            <person name="Markiewicz E."/>
            <person name="Oyono O.L."/>
            <person name="Patti C."/>
            <person name="Phunkhang P."/>
            <person name="Pierre F."/>
            <person name="Priest M."/>
            <person name="Raghuraman S."/>
            <person name="Rege F."/>
            <person name="Reyes R."/>
            <person name="Rise C."/>
            <person name="Rogov P."/>
            <person name="Ross K."/>
            <person name="Ryan E."/>
            <person name="Settipalli S."/>
            <person name="Shea T."/>
            <person name="Sherpa N."/>
            <person name="Shi L."/>
            <person name="Shih D."/>
            <person name="Sparrow T."/>
            <person name="Spaulding J."/>
            <person name="Stalker J."/>
            <person name="Stange-Thomann N."/>
            <person name="Stavropoulos S."/>
            <person name="Stone C."/>
            <person name="Strader C."/>
            <person name="Tesfaye S."/>
            <person name="Thomson T."/>
            <person name="Thoulutsang Y."/>
            <person name="Thoulutsang D."/>
            <person name="Topham K."/>
            <person name="Topping I."/>
            <person name="Tsamla T."/>
            <person name="Vassiliev H."/>
            <person name="Vo A."/>
            <person name="Wangchuk T."/>
            <person name="Wangdi T."/>
            <person name="Weiand M."/>
            <person name="Wilkinson J."/>
            <person name="Wilson A."/>
            <person name="Yadav S."/>
            <person name="Young G."/>
            <person name="Yu Q."/>
            <person name="Zembek L."/>
            <person name="Zhong D."/>
            <person name="Zimmer A."/>
            <person name="Zwirko Z."/>
            <person name="Jaffe D.B."/>
            <person name="Alvarez P."/>
            <person name="Brockman W."/>
            <person name="Butler J."/>
            <person name="Chin C."/>
            <person name="Gnerre S."/>
            <person name="Grabherr M."/>
            <person name="Kleber M."/>
            <person name="Mauceli E."/>
            <person name="MacCallum I."/>
        </authorList>
    </citation>
    <scope>NUCLEOTIDE SEQUENCE [LARGE SCALE GENOMIC DNA]</scope>
    <source>
        <strain evidence="1 2">TSC#14021-0224.01</strain>
    </source>
</reference>
<name>B3NZ65_DROER</name>
<proteinExistence type="predicted"/>
<dbReference type="EMBL" id="CH954181">
    <property type="protein sequence ID" value="EDV48607.1"/>
    <property type="molecule type" value="Genomic_DNA"/>
</dbReference>
<evidence type="ECO:0000313" key="2">
    <source>
        <dbReference type="Proteomes" id="UP000008711"/>
    </source>
</evidence>
<evidence type="ECO:0000313" key="1">
    <source>
        <dbReference type="EMBL" id="EDV48607.1"/>
    </source>
</evidence>
<sequence>MPTPEIHPSTTTTTLPSSLSANQCAPSAGFCGYYPSAASTSTSTSSSISKATLLRLRLHLLRRRSRPVRVSGPFIRGQLHRQQFSVVFICHPISLQLDTRYQ</sequence>
<organism evidence="1 2">
    <name type="scientific">Drosophila erecta</name>
    <name type="common">Fruit fly</name>
    <dbReference type="NCBI Taxonomy" id="7220"/>
    <lineage>
        <taxon>Eukaryota</taxon>
        <taxon>Metazoa</taxon>
        <taxon>Ecdysozoa</taxon>
        <taxon>Arthropoda</taxon>
        <taxon>Hexapoda</taxon>
        <taxon>Insecta</taxon>
        <taxon>Pterygota</taxon>
        <taxon>Neoptera</taxon>
        <taxon>Endopterygota</taxon>
        <taxon>Diptera</taxon>
        <taxon>Brachycera</taxon>
        <taxon>Muscomorpha</taxon>
        <taxon>Ephydroidea</taxon>
        <taxon>Drosophilidae</taxon>
        <taxon>Drosophila</taxon>
        <taxon>Sophophora</taxon>
    </lineage>
</organism>
<accession>B3NZ65</accession>
<dbReference type="Proteomes" id="UP000008711">
    <property type="component" value="Unassembled WGS sequence"/>
</dbReference>
<dbReference type="AlphaFoldDB" id="B3NZ65"/>
<reference evidence="1 2" key="2">
    <citation type="journal article" date="2008" name="Bioinformatics">
        <title>Assembly reconciliation.</title>
        <authorList>
            <person name="Zimin A.V."/>
            <person name="Smith D.R."/>
            <person name="Sutton G."/>
            <person name="Yorke J.A."/>
        </authorList>
    </citation>
    <scope>NUCLEOTIDE SEQUENCE [LARGE SCALE GENOMIC DNA]</scope>
    <source>
        <strain evidence="1 2">TSC#14021-0224.01</strain>
    </source>
</reference>
<gene>
    <name evidence="1" type="primary">Dere\GG16492</name>
    <name evidence="1" type="ORF">Dere_GG16492</name>
</gene>
<dbReference type="HOGENOM" id="CLU_2280259_0_0_1"/>